<dbReference type="SMART" id="SM00387">
    <property type="entry name" value="HATPase_c"/>
    <property type="match status" value="1"/>
</dbReference>
<dbReference type="EMBL" id="CADCWM010000427">
    <property type="protein sequence ID" value="CAA9557759.1"/>
    <property type="molecule type" value="Genomic_DNA"/>
</dbReference>
<evidence type="ECO:0000256" key="4">
    <source>
        <dbReference type="ARBA" id="ARBA00022679"/>
    </source>
</evidence>
<evidence type="ECO:0000256" key="5">
    <source>
        <dbReference type="ARBA" id="ARBA00022777"/>
    </source>
</evidence>
<feature type="domain" description="Response regulatory" evidence="8">
    <location>
        <begin position="2"/>
        <end position="113"/>
    </location>
</feature>
<evidence type="ECO:0000259" key="7">
    <source>
        <dbReference type="PROSITE" id="PS50109"/>
    </source>
</evidence>
<keyword evidence="4" id="KW-0808">Transferase</keyword>
<evidence type="ECO:0000256" key="2">
    <source>
        <dbReference type="ARBA" id="ARBA00012438"/>
    </source>
</evidence>
<proteinExistence type="predicted"/>
<dbReference type="Gene3D" id="3.30.450.20">
    <property type="entry name" value="PAS domain"/>
    <property type="match status" value="1"/>
</dbReference>
<sequence length="1047" mass="112496">MRALLITTEPRGRAAIEAVLERRGYVVTSREDAPDGLVAGQEAPGLVVLDAAAGRDGAGTIRRLRALPGGDRAVILALVPADGAVASLEAGADDWLAAPPDPDTLDGRLAVLERRLAERAGRSIATSEEVENARFFDLSLDMLCIAGTDGYFKRLNPAFARMTGFTTAELLSRPYLDFVHPDDRATTIAVARRLTEGAGAHAFENRYRCKDGSYRWFSWSTAPAHDGGLIYAVARDVTELKRARDAQQFLAEASELLASSLDYETTLANVARLAVPRLADFSVIDMVDVPDDPAGLDVVPLSPDLPIRRMVVEHADPAKAPLAREVQERYPVDPRRPSIVQRVLRTGRSELAVEVPDSALVATARDERHLAILRSLAITSHMVVPMTTRGRTVGAITFGTVATDGGPGRRYDAADLVLAEDLARRAATAVDNARLYAAERRARQTVEHAADRAARLGAVSAALSETLTAAGVAEAVVAQGLAALDARAGSVAVPAADADTLEIIHAVGYPPALVEGFRRFPLAAPVPLAEAVRRGEPVLLESLAARVARYPHLAAAATESGEGAIAAVPLVAEGRAVGALALTFATDRRFDDDDRAFILALARQCAQALARARLYDAERRAHDAAEAARARLAFLAEASRELAASLDYEITLASVARLAVPDLADWCAVDMLEPTGAVRRLAMEHIDPAKVALARELYRRYPPDPGASRGVAHVIRTGRPELVAAIADDLLARVARDVEHLRLLRELGLRSYMIVPLTTRGRAIGAITFAAAESGRHYGPDDLALAEDLARRAATAVDNARLYREAQSSLRARDQFLTIAAHELRTPLTAIRGNAELLLRRVQRLEVPLDRSWLDNRLGQLQGGVERMTTLAARLLDVTRMRSDAFDIVPEPCDLAALVAGVVTRARAAIQGDSQGGRPTTIALDRPPGPVLGEYDPLRMEQVVENLLQNAIKYQPAGGAIRVLLATEDDAVILRVADEGIGIAADDLPQLFEPFARAEDVVTRQIGGVGVGLYITDRIVRLHGGTIEVNSTPGQGSEFTVRLPRRR</sequence>
<dbReference type="FunFam" id="3.30.450.40:FF:000035">
    <property type="entry name" value="PAS sensor protein"/>
    <property type="match status" value="2"/>
</dbReference>
<dbReference type="PROSITE" id="PS50109">
    <property type="entry name" value="HIS_KIN"/>
    <property type="match status" value="1"/>
</dbReference>
<dbReference type="PROSITE" id="PS50110">
    <property type="entry name" value="RESPONSE_REGULATORY"/>
    <property type="match status" value="1"/>
</dbReference>
<dbReference type="InterPro" id="IPR029016">
    <property type="entry name" value="GAF-like_dom_sf"/>
</dbReference>
<gene>
    <name evidence="10" type="ORF">AVDCRST_MAG88-1244</name>
</gene>
<dbReference type="SUPFAM" id="SSF47384">
    <property type="entry name" value="Homodimeric domain of signal transducing histidine kinase"/>
    <property type="match status" value="1"/>
</dbReference>
<evidence type="ECO:0000256" key="6">
    <source>
        <dbReference type="PROSITE-ProRule" id="PRU00169"/>
    </source>
</evidence>
<keyword evidence="5" id="KW-0418">Kinase</keyword>
<dbReference type="SUPFAM" id="SSF55785">
    <property type="entry name" value="PYP-like sensor domain (PAS domain)"/>
    <property type="match status" value="1"/>
</dbReference>
<dbReference type="InterPro" id="IPR001789">
    <property type="entry name" value="Sig_transdc_resp-reg_receiver"/>
</dbReference>
<dbReference type="Pfam" id="PF08447">
    <property type="entry name" value="PAS_3"/>
    <property type="match status" value="1"/>
</dbReference>
<dbReference type="FunFam" id="3.30.565.10:FF:000006">
    <property type="entry name" value="Sensor histidine kinase WalK"/>
    <property type="match status" value="1"/>
</dbReference>
<dbReference type="PRINTS" id="PR00344">
    <property type="entry name" value="BCTRLSENSOR"/>
</dbReference>
<evidence type="ECO:0000313" key="10">
    <source>
        <dbReference type="EMBL" id="CAA9557759.1"/>
    </source>
</evidence>
<dbReference type="InterPro" id="IPR000014">
    <property type="entry name" value="PAS"/>
</dbReference>
<dbReference type="PANTHER" id="PTHR43547:SF2">
    <property type="entry name" value="HYBRID SIGNAL TRANSDUCTION HISTIDINE KINASE C"/>
    <property type="match status" value="1"/>
</dbReference>
<dbReference type="EC" id="2.7.13.3" evidence="2"/>
<dbReference type="PROSITE" id="PS50112">
    <property type="entry name" value="PAS"/>
    <property type="match status" value="1"/>
</dbReference>
<organism evidence="10">
    <name type="scientific">uncultured Thermomicrobiales bacterium</name>
    <dbReference type="NCBI Taxonomy" id="1645740"/>
    <lineage>
        <taxon>Bacteria</taxon>
        <taxon>Pseudomonadati</taxon>
        <taxon>Thermomicrobiota</taxon>
        <taxon>Thermomicrobia</taxon>
        <taxon>Thermomicrobiales</taxon>
        <taxon>environmental samples</taxon>
    </lineage>
</organism>
<evidence type="ECO:0000259" key="8">
    <source>
        <dbReference type="PROSITE" id="PS50110"/>
    </source>
</evidence>
<dbReference type="SMART" id="SM00086">
    <property type="entry name" value="PAC"/>
    <property type="match status" value="1"/>
</dbReference>
<dbReference type="InterPro" id="IPR003661">
    <property type="entry name" value="HisK_dim/P_dom"/>
</dbReference>
<dbReference type="CDD" id="cd00130">
    <property type="entry name" value="PAS"/>
    <property type="match status" value="1"/>
</dbReference>
<dbReference type="InterPro" id="IPR001610">
    <property type="entry name" value="PAC"/>
</dbReference>
<dbReference type="Pfam" id="PF13185">
    <property type="entry name" value="GAF_2"/>
    <property type="match status" value="2"/>
</dbReference>
<dbReference type="InterPro" id="IPR004358">
    <property type="entry name" value="Sig_transdc_His_kin-like_C"/>
</dbReference>
<dbReference type="Gene3D" id="3.30.565.10">
    <property type="entry name" value="Histidine kinase-like ATPase, C-terminal domain"/>
    <property type="match status" value="1"/>
</dbReference>
<feature type="domain" description="Histidine kinase" evidence="7">
    <location>
        <begin position="819"/>
        <end position="1047"/>
    </location>
</feature>
<dbReference type="PANTHER" id="PTHR43547">
    <property type="entry name" value="TWO-COMPONENT HISTIDINE KINASE"/>
    <property type="match status" value="1"/>
</dbReference>
<dbReference type="SUPFAM" id="SSF55781">
    <property type="entry name" value="GAF domain-like"/>
    <property type="match status" value="3"/>
</dbReference>
<dbReference type="InterPro" id="IPR013655">
    <property type="entry name" value="PAS_fold_3"/>
</dbReference>
<dbReference type="CDD" id="cd16922">
    <property type="entry name" value="HATPase_EvgS-ArcB-TorS-like"/>
    <property type="match status" value="1"/>
</dbReference>
<feature type="modified residue" description="4-aspartylphosphate" evidence="6">
    <location>
        <position position="50"/>
    </location>
</feature>
<dbReference type="Gene3D" id="3.40.50.2300">
    <property type="match status" value="1"/>
</dbReference>
<dbReference type="Gene3D" id="3.30.450.40">
    <property type="match status" value="3"/>
</dbReference>
<evidence type="ECO:0000256" key="3">
    <source>
        <dbReference type="ARBA" id="ARBA00022553"/>
    </source>
</evidence>
<feature type="domain" description="PAS" evidence="9">
    <location>
        <begin position="128"/>
        <end position="198"/>
    </location>
</feature>
<dbReference type="SMART" id="SM00091">
    <property type="entry name" value="PAS"/>
    <property type="match status" value="1"/>
</dbReference>
<dbReference type="NCBIfam" id="TIGR00229">
    <property type="entry name" value="sensory_box"/>
    <property type="match status" value="1"/>
</dbReference>
<dbReference type="InterPro" id="IPR003594">
    <property type="entry name" value="HATPase_dom"/>
</dbReference>
<evidence type="ECO:0000259" key="9">
    <source>
        <dbReference type="PROSITE" id="PS50112"/>
    </source>
</evidence>
<comment type="catalytic activity">
    <reaction evidence="1">
        <text>ATP + protein L-histidine = ADP + protein N-phospho-L-histidine.</text>
        <dbReference type="EC" id="2.7.13.3"/>
    </reaction>
</comment>
<dbReference type="SUPFAM" id="SSF52172">
    <property type="entry name" value="CheY-like"/>
    <property type="match status" value="1"/>
</dbReference>
<evidence type="ECO:0000256" key="1">
    <source>
        <dbReference type="ARBA" id="ARBA00000085"/>
    </source>
</evidence>
<dbReference type="Pfam" id="PF02518">
    <property type="entry name" value="HATPase_c"/>
    <property type="match status" value="1"/>
</dbReference>
<dbReference type="Pfam" id="PF01590">
    <property type="entry name" value="GAF"/>
    <property type="match status" value="1"/>
</dbReference>
<dbReference type="CDD" id="cd00082">
    <property type="entry name" value="HisKA"/>
    <property type="match status" value="1"/>
</dbReference>
<dbReference type="SMART" id="SM00388">
    <property type="entry name" value="HisKA"/>
    <property type="match status" value="1"/>
</dbReference>
<dbReference type="Gene3D" id="1.10.287.130">
    <property type="match status" value="1"/>
</dbReference>
<dbReference type="SMART" id="SM00448">
    <property type="entry name" value="REC"/>
    <property type="match status" value="1"/>
</dbReference>
<dbReference type="SUPFAM" id="SSF55874">
    <property type="entry name" value="ATPase domain of HSP90 chaperone/DNA topoisomerase II/histidine kinase"/>
    <property type="match status" value="1"/>
</dbReference>
<dbReference type="GO" id="GO:0000155">
    <property type="term" value="F:phosphorelay sensor kinase activity"/>
    <property type="evidence" value="ECO:0007669"/>
    <property type="project" value="InterPro"/>
</dbReference>
<dbReference type="InterPro" id="IPR011006">
    <property type="entry name" value="CheY-like_superfamily"/>
</dbReference>
<dbReference type="InterPro" id="IPR036097">
    <property type="entry name" value="HisK_dim/P_sf"/>
</dbReference>
<dbReference type="InterPro" id="IPR036890">
    <property type="entry name" value="HATPase_C_sf"/>
</dbReference>
<reference evidence="10" key="1">
    <citation type="submission" date="2020-02" db="EMBL/GenBank/DDBJ databases">
        <authorList>
            <person name="Meier V. D."/>
        </authorList>
    </citation>
    <scope>NUCLEOTIDE SEQUENCE</scope>
    <source>
        <strain evidence="10">AVDCRST_MAG88</strain>
    </source>
</reference>
<dbReference type="InterPro" id="IPR035965">
    <property type="entry name" value="PAS-like_dom_sf"/>
</dbReference>
<dbReference type="InterPro" id="IPR003018">
    <property type="entry name" value="GAF"/>
</dbReference>
<dbReference type="Pfam" id="PF00512">
    <property type="entry name" value="HisKA"/>
    <property type="match status" value="1"/>
</dbReference>
<dbReference type="AlphaFoldDB" id="A0A6J4UW07"/>
<keyword evidence="3 6" id="KW-0597">Phosphoprotein</keyword>
<protein>
    <recommendedName>
        <fullName evidence="2">histidine kinase</fullName>
        <ecNumber evidence="2">2.7.13.3</ecNumber>
    </recommendedName>
</protein>
<dbReference type="InterPro" id="IPR005467">
    <property type="entry name" value="His_kinase_dom"/>
</dbReference>
<accession>A0A6J4UW07</accession>
<dbReference type="SMART" id="SM00065">
    <property type="entry name" value="GAF"/>
    <property type="match status" value="3"/>
</dbReference>
<name>A0A6J4UW07_9BACT</name>